<comment type="caution">
    <text evidence="2">The sequence shown here is derived from an EMBL/GenBank/DDBJ whole genome shotgun (WGS) entry which is preliminary data.</text>
</comment>
<organism evidence="2 3">
    <name type="scientific">Candidatus Methylophosphatis roskildensis</name>
    <dbReference type="NCBI Taxonomy" id="2899263"/>
    <lineage>
        <taxon>Bacteria</taxon>
        <taxon>Pseudomonadati</taxon>
        <taxon>Pseudomonadota</taxon>
        <taxon>Betaproteobacteria</taxon>
        <taxon>Nitrosomonadales</taxon>
        <taxon>Sterolibacteriaceae</taxon>
        <taxon>Candidatus Methylophosphatis</taxon>
    </lineage>
</organism>
<dbReference type="EMBL" id="JADJEV010000004">
    <property type="protein sequence ID" value="MBK6974774.1"/>
    <property type="molecule type" value="Genomic_DNA"/>
</dbReference>
<accession>A0A9D7E5Z7</accession>
<proteinExistence type="predicted"/>
<evidence type="ECO:0000313" key="3">
    <source>
        <dbReference type="Proteomes" id="UP000807785"/>
    </source>
</evidence>
<reference evidence="3" key="2">
    <citation type="journal article" date="2021" name="Nat. Commun.">
        <title>Connecting structure to function with the recovery of over 1000 high-quality metagenome-assembled genomes from activated sludge using long-read sequencing.</title>
        <authorList>
            <person name="Singleton C.M."/>
            <person name="Petriglieri F."/>
            <person name="Kristensen J.M."/>
            <person name="Kirkegaard R.H."/>
            <person name="Michaelsen T.Y."/>
            <person name="Andersen M.H."/>
            <person name="Kondrotaite Z."/>
            <person name="Karst S.M."/>
            <person name="Dueholm M.S."/>
            <person name="Nielsen P.H."/>
            <person name="Albertsen M."/>
        </authorList>
    </citation>
    <scope>NUCLEOTIDE SEQUENCE [LARGE SCALE GENOMIC DNA]</scope>
</reference>
<reference evidence="2" key="1">
    <citation type="submission" date="2020-10" db="EMBL/GenBank/DDBJ databases">
        <title>Connecting structure to function with the recovery of over 1000 high-quality activated sludge metagenome-assembled genomes encoding full-length rRNA genes using long-read sequencing.</title>
        <authorList>
            <person name="Singleton C.M."/>
            <person name="Petriglieri F."/>
            <person name="Kristensen J.M."/>
            <person name="Kirkegaard R.H."/>
            <person name="Michaelsen T.Y."/>
            <person name="Andersen M.H."/>
            <person name="Karst S.M."/>
            <person name="Dueholm M.S."/>
            <person name="Nielsen P.H."/>
            <person name="Albertsen M."/>
        </authorList>
    </citation>
    <scope>NUCLEOTIDE SEQUENCE</scope>
    <source>
        <strain evidence="2">Bjer_18-Q3-R1-45_BAT3C.347</strain>
    </source>
</reference>
<dbReference type="EMBL" id="JADJEV010000001">
    <property type="protein sequence ID" value="MBK6971442.1"/>
    <property type="molecule type" value="Genomic_DNA"/>
</dbReference>
<evidence type="ECO:0000313" key="1">
    <source>
        <dbReference type="EMBL" id="MBK6971442.1"/>
    </source>
</evidence>
<gene>
    <name evidence="1" type="ORF">IPH26_00245</name>
    <name evidence="2" type="ORF">IPH26_18180</name>
</gene>
<name>A0A9D7E5Z7_9PROT</name>
<dbReference type="Proteomes" id="UP000807785">
    <property type="component" value="Unassembled WGS sequence"/>
</dbReference>
<dbReference type="NCBIfam" id="NF041551">
    <property type="entry name" value="YlcI_YnfO_N"/>
    <property type="match status" value="1"/>
</dbReference>
<sequence length="92" mass="9901">MKTAAIPAVRVSPELRQAAEDLLQAGETLSGFVEEAVRRNVEFRQAQKAFLERGLASGEASRKSGKYVSSAAMLGKLARRLERARKGLGVTG</sequence>
<dbReference type="AlphaFoldDB" id="A0A9D7E5Z7"/>
<protein>
    <submittedName>
        <fullName evidence="2">Prevent-host-death protein</fullName>
    </submittedName>
</protein>
<evidence type="ECO:0000313" key="2">
    <source>
        <dbReference type="EMBL" id="MBK6974774.1"/>
    </source>
</evidence>